<dbReference type="InterPro" id="IPR029274">
    <property type="entry name" value="DUF4615"/>
</dbReference>
<dbReference type="Proteomes" id="UP000695022">
    <property type="component" value="Unplaced"/>
</dbReference>
<organism evidence="3 4">
    <name type="scientific">Priapulus caudatus</name>
    <name type="common">Priapulid worm</name>
    <dbReference type="NCBI Taxonomy" id="37621"/>
    <lineage>
        <taxon>Eukaryota</taxon>
        <taxon>Metazoa</taxon>
        <taxon>Ecdysozoa</taxon>
        <taxon>Scalidophora</taxon>
        <taxon>Priapulida</taxon>
        <taxon>Priapulimorpha</taxon>
        <taxon>Priapulimorphida</taxon>
        <taxon>Priapulidae</taxon>
        <taxon>Priapulus</taxon>
    </lineage>
</organism>
<evidence type="ECO:0000256" key="2">
    <source>
        <dbReference type="SAM" id="MobiDB-lite"/>
    </source>
</evidence>
<dbReference type="GeneID" id="106820884"/>
<name>A0ABM1F941_PRICU</name>
<dbReference type="PANTHER" id="PTHR13602:SF2">
    <property type="entry name" value="UPF0488 PROTEIN C8ORF33"/>
    <property type="match status" value="1"/>
</dbReference>
<protein>
    <submittedName>
        <fullName evidence="4">UPF0488 protein C8orf33 homolog</fullName>
    </submittedName>
</protein>
<dbReference type="RefSeq" id="XP_014680962.1">
    <property type="nucleotide sequence ID" value="XM_014825476.1"/>
</dbReference>
<sequence>MGEYLQCSDIKFERELIWCIEQLELGLSRQKPDSKQAREGKRILKMLSDPKAPLVKKRQAMRSTFCDYRKKMADEEKKLVASSAKNVSVRVAADTKQQRFTFYKKARSTGDADLCDPNASEAPLFETTRDTMFKFHFNTETVPNTVDLPNESEDTRKDGEQKQLNGNKPMFESSDNSFRFNFQIEQPM</sequence>
<gene>
    <name evidence="4" type="primary">LOC106820884</name>
</gene>
<evidence type="ECO:0000313" key="4">
    <source>
        <dbReference type="RefSeq" id="XP_014680962.1"/>
    </source>
</evidence>
<keyword evidence="3" id="KW-1185">Reference proteome</keyword>
<evidence type="ECO:0000313" key="3">
    <source>
        <dbReference type="Proteomes" id="UP000695022"/>
    </source>
</evidence>
<dbReference type="Pfam" id="PF15393">
    <property type="entry name" value="DUF4615"/>
    <property type="match status" value="1"/>
</dbReference>
<dbReference type="PANTHER" id="PTHR13602">
    <property type="entry name" value="UPF0488 PROTEIN C8ORF33"/>
    <property type="match status" value="1"/>
</dbReference>
<comment type="similarity">
    <text evidence="1">Belongs to the UPF0488 family.</text>
</comment>
<accession>A0ABM1F941</accession>
<evidence type="ECO:0000256" key="1">
    <source>
        <dbReference type="ARBA" id="ARBA00005707"/>
    </source>
</evidence>
<feature type="region of interest" description="Disordered" evidence="2">
    <location>
        <begin position="142"/>
        <end position="180"/>
    </location>
</feature>
<reference evidence="4" key="1">
    <citation type="submission" date="2025-08" db="UniProtKB">
        <authorList>
            <consortium name="RefSeq"/>
        </authorList>
    </citation>
    <scope>IDENTIFICATION</scope>
</reference>
<proteinExistence type="inferred from homology"/>